<proteinExistence type="predicted"/>
<organism evidence="2">
    <name type="scientific">Cacopsylla melanoneura</name>
    <dbReference type="NCBI Taxonomy" id="428564"/>
    <lineage>
        <taxon>Eukaryota</taxon>
        <taxon>Metazoa</taxon>
        <taxon>Ecdysozoa</taxon>
        <taxon>Arthropoda</taxon>
        <taxon>Hexapoda</taxon>
        <taxon>Insecta</taxon>
        <taxon>Pterygota</taxon>
        <taxon>Neoptera</taxon>
        <taxon>Paraneoptera</taxon>
        <taxon>Hemiptera</taxon>
        <taxon>Sternorrhyncha</taxon>
        <taxon>Psylloidea</taxon>
        <taxon>Psyllidae</taxon>
        <taxon>Psyllinae</taxon>
        <taxon>Cacopsylla</taxon>
    </lineage>
</organism>
<evidence type="ECO:0000256" key="1">
    <source>
        <dbReference type="SAM" id="MobiDB-lite"/>
    </source>
</evidence>
<dbReference type="EMBL" id="HBUF01439926">
    <property type="protein sequence ID" value="CAG6742850.1"/>
    <property type="molecule type" value="Transcribed_RNA"/>
</dbReference>
<dbReference type="AlphaFoldDB" id="A0A8D8Z8J4"/>
<evidence type="ECO:0000313" key="2">
    <source>
        <dbReference type="EMBL" id="CAG6742850.1"/>
    </source>
</evidence>
<feature type="region of interest" description="Disordered" evidence="1">
    <location>
        <begin position="76"/>
        <end position="100"/>
    </location>
</feature>
<name>A0A8D8Z8J4_9HEMI</name>
<sequence>MGMKQISAYKKSLVIDIRTLDSLVTDIRTLDRDDHLNSANTDDGCIDYIDPINYNGSDTYADNDDGERSINASLNDNQSIDMNGKNTEGITGKNKTRNNNSKTLRNSVIRKATRTRIIMLIMT</sequence>
<reference evidence="2" key="1">
    <citation type="submission" date="2021-05" db="EMBL/GenBank/DDBJ databases">
        <authorList>
            <person name="Alioto T."/>
            <person name="Alioto T."/>
            <person name="Gomez Garrido J."/>
        </authorList>
    </citation>
    <scope>NUCLEOTIDE SEQUENCE</scope>
</reference>
<protein>
    <submittedName>
        <fullName evidence="2">Uncharacterized protein</fullName>
    </submittedName>
</protein>
<accession>A0A8D8Z8J4</accession>
<feature type="compositionally biased region" description="Polar residues" evidence="1">
    <location>
        <begin position="76"/>
        <end position="89"/>
    </location>
</feature>